<name>A0A2P2J9C0_RHIMU</name>
<accession>A0A2P2J9C0</accession>
<organism evidence="2">
    <name type="scientific">Rhizophora mucronata</name>
    <name type="common">Asiatic mangrove</name>
    <dbReference type="NCBI Taxonomy" id="61149"/>
    <lineage>
        <taxon>Eukaryota</taxon>
        <taxon>Viridiplantae</taxon>
        <taxon>Streptophyta</taxon>
        <taxon>Embryophyta</taxon>
        <taxon>Tracheophyta</taxon>
        <taxon>Spermatophyta</taxon>
        <taxon>Magnoliopsida</taxon>
        <taxon>eudicotyledons</taxon>
        <taxon>Gunneridae</taxon>
        <taxon>Pentapetalae</taxon>
        <taxon>rosids</taxon>
        <taxon>fabids</taxon>
        <taxon>Malpighiales</taxon>
        <taxon>Rhizophoraceae</taxon>
        <taxon>Rhizophora</taxon>
    </lineage>
</organism>
<proteinExistence type="predicted"/>
<protein>
    <submittedName>
        <fullName evidence="2">Uncharacterized protein</fullName>
    </submittedName>
</protein>
<dbReference type="AlphaFoldDB" id="A0A2P2J9C0"/>
<evidence type="ECO:0000256" key="1">
    <source>
        <dbReference type="SAM" id="MobiDB-lite"/>
    </source>
</evidence>
<feature type="compositionally biased region" description="Basic residues" evidence="1">
    <location>
        <begin position="90"/>
        <end position="110"/>
    </location>
</feature>
<reference evidence="2" key="1">
    <citation type="submission" date="2018-02" db="EMBL/GenBank/DDBJ databases">
        <title>Rhizophora mucronata_Transcriptome.</title>
        <authorList>
            <person name="Meera S.P."/>
            <person name="Sreeshan A."/>
            <person name="Augustine A."/>
        </authorList>
    </citation>
    <scope>NUCLEOTIDE SEQUENCE</scope>
    <source>
        <tissue evidence="2">Leaf</tissue>
    </source>
</reference>
<dbReference type="EMBL" id="GGEC01009504">
    <property type="protein sequence ID" value="MBW89987.1"/>
    <property type="molecule type" value="Transcribed_RNA"/>
</dbReference>
<evidence type="ECO:0000313" key="2">
    <source>
        <dbReference type="EMBL" id="MBW89987.1"/>
    </source>
</evidence>
<feature type="region of interest" description="Disordered" evidence="1">
    <location>
        <begin position="56"/>
        <end position="110"/>
    </location>
</feature>
<sequence>MVAASPAWKVLFYYHPTNRKQIYYVLVLRLHQKQIHITISLTKVTTKTPLWIRGKGFKKKKKEKGENGFGGAHKRQPNCLREEGAEGSSRRRRRHLRRVRCRAHRPTRSF</sequence>